<proteinExistence type="predicted"/>
<keyword evidence="2" id="KW-0863">Zinc-finger</keyword>
<dbReference type="InterPro" id="IPR017907">
    <property type="entry name" value="Znf_RING_CS"/>
</dbReference>
<evidence type="ECO:0000256" key="1">
    <source>
        <dbReference type="ARBA" id="ARBA00022723"/>
    </source>
</evidence>
<evidence type="ECO:0000256" key="2">
    <source>
        <dbReference type="ARBA" id="ARBA00022771"/>
    </source>
</evidence>
<evidence type="ECO:0008006" key="7">
    <source>
        <dbReference type="Google" id="ProtNLM"/>
    </source>
</evidence>
<evidence type="ECO:0000256" key="3">
    <source>
        <dbReference type="ARBA" id="ARBA00022833"/>
    </source>
</evidence>
<dbReference type="Proteomes" id="UP001620645">
    <property type="component" value="Unassembled WGS sequence"/>
</dbReference>
<organism evidence="5 6">
    <name type="scientific">Heterodera schachtii</name>
    <name type="common">Sugarbeet cyst nematode worm</name>
    <name type="synonym">Tylenchus schachtii</name>
    <dbReference type="NCBI Taxonomy" id="97005"/>
    <lineage>
        <taxon>Eukaryota</taxon>
        <taxon>Metazoa</taxon>
        <taxon>Ecdysozoa</taxon>
        <taxon>Nematoda</taxon>
        <taxon>Chromadorea</taxon>
        <taxon>Rhabditida</taxon>
        <taxon>Tylenchina</taxon>
        <taxon>Tylenchomorpha</taxon>
        <taxon>Tylenchoidea</taxon>
        <taxon>Heteroderidae</taxon>
        <taxon>Heteroderinae</taxon>
        <taxon>Heterodera</taxon>
    </lineage>
</organism>
<keyword evidence="1" id="KW-0479">Metal-binding</keyword>
<dbReference type="EMBL" id="JBICCN010000132">
    <property type="protein sequence ID" value="KAL3091382.1"/>
    <property type="molecule type" value="Genomic_DNA"/>
</dbReference>
<reference evidence="5 6" key="1">
    <citation type="submission" date="2024-10" db="EMBL/GenBank/DDBJ databases">
        <authorList>
            <person name="Kim D."/>
        </authorList>
    </citation>
    <scope>NUCLEOTIDE SEQUENCE [LARGE SCALE GENOMIC DNA]</scope>
    <source>
        <strain evidence="5">Taebaek</strain>
    </source>
</reference>
<evidence type="ECO:0000313" key="6">
    <source>
        <dbReference type="Proteomes" id="UP001620645"/>
    </source>
</evidence>
<evidence type="ECO:0000313" key="5">
    <source>
        <dbReference type="EMBL" id="KAL3091382.1"/>
    </source>
</evidence>
<protein>
    <recommendedName>
        <fullName evidence="7">RING-type domain-containing protein</fullName>
    </recommendedName>
</protein>
<keyword evidence="6" id="KW-1185">Reference proteome</keyword>
<feature type="compositionally biased region" description="Basic and acidic residues" evidence="4">
    <location>
        <begin position="256"/>
        <end position="268"/>
    </location>
</feature>
<gene>
    <name evidence="5" type="ORF">niasHS_007175</name>
</gene>
<sequence>MLCPLCLGRFGLRPLSCGHFLCSHCILSAPFRQCIPTEAEGLTECVNCHQKIGFRHIPTTMTFAQNSKVGTNGKIGTIHPSTPPLYSLTFARLGRPTKGSDAGEHQQRTTALGMRTLRRSRIFPTMEKKTNGSAAVKQLCTAGKGTDQSATTAAAARHTNCTIRRVGPFSAPILSLHQKNSWSDDERGEFDKGRAFFAALIGRFDAALNSLTAAAQPKGTNERKSVDLLLSAKESLCKSERRIWRERTHPTNGRPSTDRCHRRGFDQRNNDRSADREIAVVRTMRELVVSMEEYNRRECCHQMDGQSANVWRRKAGLATIQMLALSVLLVANCGICEKNLVLLKRHISLVGMRMNGRENEQKAEEVLDALLICSGQINAILGRSREMRFPSHLISTIAHVQFVLFEAMDQITQQQILELKTEKRKKVWQMVTRCFGELFQIENMNSKSNEFPWKRFTLIAHLAKFLHLFADICDTPTQMLCIIEVEKARAFAAEESAMSGELRATVSEQLTRIELELAECQRVQKWNELKLGTQIIRRRDGREMGGGQNERRSAKMREWAQRVLLGGRKFTQKMLGRRNGWRKRI</sequence>
<accession>A0ABD2JL76</accession>
<evidence type="ECO:0000256" key="4">
    <source>
        <dbReference type="SAM" id="MobiDB-lite"/>
    </source>
</evidence>
<dbReference type="AlphaFoldDB" id="A0ABD2JL76"/>
<keyword evidence="3" id="KW-0862">Zinc</keyword>
<name>A0ABD2JL76_HETSC</name>
<dbReference type="PROSITE" id="PS00518">
    <property type="entry name" value="ZF_RING_1"/>
    <property type="match status" value="1"/>
</dbReference>
<feature type="region of interest" description="Disordered" evidence="4">
    <location>
        <begin position="246"/>
        <end position="268"/>
    </location>
</feature>
<dbReference type="GO" id="GO:0008270">
    <property type="term" value="F:zinc ion binding"/>
    <property type="evidence" value="ECO:0007669"/>
    <property type="project" value="UniProtKB-KW"/>
</dbReference>
<comment type="caution">
    <text evidence="5">The sequence shown here is derived from an EMBL/GenBank/DDBJ whole genome shotgun (WGS) entry which is preliminary data.</text>
</comment>